<feature type="compositionally biased region" description="Polar residues" evidence="1">
    <location>
        <begin position="42"/>
        <end position="58"/>
    </location>
</feature>
<evidence type="ECO:0000313" key="2">
    <source>
        <dbReference type="EMBL" id="KAG7562458.1"/>
    </source>
</evidence>
<dbReference type="Proteomes" id="UP000812966">
    <property type="component" value="Unassembled WGS sequence"/>
</dbReference>
<evidence type="ECO:0000313" key="3">
    <source>
        <dbReference type="Proteomes" id="UP000812966"/>
    </source>
</evidence>
<comment type="caution">
    <text evidence="2">The sequence shown here is derived from an EMBL/GenBank/DDBJ whole genome shotgun (WGS) entry which is preliminary data.</text>
</comment>
<feature type="compositionally biased region" description="Low complexity" evidence="1">
    <location>
        <begin position="22"/>
        <end position="33"/>
    </location>
</feature>
<feature type="compositionally biased region" description="Basic and acidic residues" evidence="1">
    <location>
        <begin position="12"/>
        <end position="21"/>
    </location>
</feature>
<dbReference type="EMBL" id="JABELV010000032">
    <property type="protein sequence ID" value="KAG7562458.1"/>
    <property type="molecule type" value="Genomic_DNA"/>
</dbReference>
<evidence type="ECO:0000256" key="1">
    <source>
        <dbReference type="SAM" id="MobiDB-lite"/>
    </source>
</evidence>
<keyword evidence="3" id="KW-1185">Reference proteome</keyword>
<name>A0A8K0NPF0_9TREE</name>
<organism evidence="2 3">
    <name type="scientific">Filobasidium floriforme</name>
    <dbReference type="NCBI Taxonomy" id="5210"/>
    <lineage>
        <taxon>Eukaryota</taxon>
        <taxon>Fungi</taxon>
        <taxon>Dikarya</taxon>
        <taxon>Basidiomycota</taxon>
        <taxon>Agaricomycotina</taxon>
        <taxon>Tremellomycetes</taxon>
        <taxon>Filobasidiales</taxon>
        <taxon>Filobasidiaceae</taxon>
        <taxon>Filobasidium</taxon>
    </lineage>
</organism>
<gene>
    <name evidence="2" type="ORF">FFLO_02132</name>
</gene>
<feature type="region of interest" description="Disordered" evidence="1">
    <location>
        <begin position="1"/>
        <end position="140"/>
    </location>
</feature>
<reference evidence="2" key="1">
    <citation type="submission" date="2020-04" db="EMBL/GenBank/DDBJ databases">
        <title>Analysis of mating type loci in Filobasidium floriforme.</title>
        <authorList>
            <person name="Nowrousian M."/>
        </authorList>
    </citation>
    <scope>NUCLEOTIDE SEQUENCE</scope>
    <source>
        <strain evidence="2">CBS 6242</strain>
    </source>
</reference>
<protein>
    <submittedName>
        <fullName evidence="2">Uncharacterized protein</fullName>
    </submittedName>
</protein>
<accession>A0A8K0NPF0</accession>
<dbReference type="AlphaFoldDB" id="A0A8K0NPF0"/>
<feature type="compositionally biased region" description="Low complexity" evidence="1">
    <location>
        <begin position="121"/>
        <end position="140"/>
    </location>
</feature>
<proteinExistence type="predicted"/>
<sequence length="230" mass="24527">MGSSSSKGARRLPRELSKQAEQRASAPSSAAQAPNRFADASRATTGNVEYSASRTTGPGTEHGRGRQNVYASEEMDDSIKEDGGDPDFLKNLSRLGQVAVPKPGTPFEKQAPALRTLMSRTATSTSSAAPPQNHLSAASLSNLLDRLKSLPANESGTPSQAELSLYRDYAVAPETMNTLRRWVNSPSIDPEKTKIILSEQGEESVEMTAVWVSSSATEAQKVIPPGQKAN</sequence>